<dbReference type="PANTHER" id="PTHR30349">
    <property type="entry name" value="PHAGE INTEGRASE-RELATED"/>
    <property type="match status" value="1"/>
</dbReference>
<feature type="domain" description="Tyr recombinase" evidence="5">
    <location>
        <begin position="103"/>
        <end position="268"/>
    </location>
</feature>
<dbReference type="PROSITE" id="PS51900">
    <property type="entry name" value="CB"/>
    <property type="match status" value="1"/>
</dbReference>
<dbReference type="EMBL" id="WBVM01000002">
    <property type="protein sequence ID" value="KAB2809310.1"/>
    <property type="molecule type" value="Genomic_DNA"/>
</dbReference>
<proteinExistence type="inferred from homology"/>
<dbReference type="InterPro" id="IPR011010">
    <property type="entry name" value="DNA_brk_join_enz"/>
</dbReference>
<sequence length="272" mass="30061">MATNWATLLAGWENYMRASRLTDETIKLRTYHVRRVAEGVAAPPGAVTAQQLIDWLAAQEWKPNTAASYRASLRSFYRWAVHARGTAITHSPAHELPRVRVPRGKARPTPEAVYRLALRISDRRVGLALMLGGVCGMRRGEIARSRRDWLEPALGGYVLRVRGKGGHERVFPVPDMIARAITSQPEHPSGFLFPSKQGGHLTPAYLGKMVKAALDGHTTHTLRHRAGTNVYDATKDLRAVQEFLGHAKPETTAIYTGADLSGVLSWMEAEVS</sequence>
<dbReference type="PROSITE" id="PS51898">
    <property type="entry name" value="TYR_RECOMBINASE"/>
    <property type="match status" value="1"/>
</dbReference>
<evidence type="ECO:0000259" key="5">
    <source>
        <dbReference type="PROSITE" id="PS51898"/>
    </source>
</evidence>
<organism evidence="7 8">
    <name type="scientific">Nocardioides simplex</name>
    <name type="common">Arthrobacter simplex</name>
    <dbReference type="NCBI Taxonomy" id="2045"/>
    <lineage>
        <taxon>Bacteria</taxon>
        <taxon>Bacillati</taxon>
        <taxon>Actinomycetota</taxon>
        <taxon>Actinomycetes</taxon>
        <taxon>Propionibacteriales</taxon>
        <taxon>Nocardioidaceae</taxon>
        <taxon>Pimelobacter</taxon>
    </lineage>
</organism>
<dbReference type="PANTHER" id="PTHR30349:SF64">
    <property type="entry name" value="PROPHAGE INTEGRASE INTD-RELATED"/>
    <property type="match status" value="1"/>
</dbReference>
<comment type="caution">
    <text evidence="7">The sequence shown here is derived from an EMBL/GenBank/DDBJ whole genome shotgun (WGS) entry which is preliminary data.</text>
</comment>
<reference evidence="7 8" key="1">
    <citation type="submission" date="2019-09" db="EMBL/GenBank/DDBJ databases">
        <title>Pimelobacter sp. isolated from Paulinella.</title>
        <authorList>
            <person name="Jeong S.E."/>
        </authorList>
    </citation>
    <scope>NUCLEOTIDE SEQUENCE [LARGE SCALE GENOMIC DNA]</scope>
    <source>
        <strain evidence="7 8">Pch-N</strain>
    </source>
</reference>
<evidence type="ECO:0000256" key="3">
    <source>
        <dbReference type="ARBA" id="ARBA00023172"/>
    </source>
</evidence>
<dbReference type="GO" id="GO:0006310">
    <property type="term" value="P:DNA recombination"/>
    <property type="evidence" value="ECO:0007669"/>
    <property type="project" value="UniProtKB-KW"/>
</dbReference>
<evidence type="ECO:0000259" key="6">
    <source>
        <dbReference type="PROSITE" id="PS51900"/>
    </source>
</evidence>
<dbReference type="AlphaFoldDB" id="A0A7J5DVT7"/>
<dbReference type="InterPro" id="IPR002104">
    <property type="entry name" value="Integrase_catalytic"/>
</dbReference>
<dbReference type="Gene3D" id="1.10.150.130">
    <property type="match status" value="1"/>
</dbReference>
<keyword evidence="2 4" id="KW-0238">DNA-binding</keyword>
<gene>
    <name evidence="7" type="ORF">F9L07_19920</name>
</gene>
<evidence type="ECO:0000256" key="2">
    <source>
        <dbReference type="ARBA" id="ARBA00023125"/>
    </source>
</evidence>
<dbReference type="Pfam" id="PF00589">
    <property type="entry name" value="Phage_integrase"/>
    <property type="match status" value="1"/>
</dbReference>
<dbReference type="Proteomes" id="UP000449906">
    <property type="component" value="Unassembled WGS sequence"/>
</dbReference>
<name>A0A7J5DVT7_NOCSI</name>
<dbReference type="GO" id="GO:0015074">
    <property type="term" value="P:DNA integration"/>
    <property type="evidence" value="ECO:0007669"/>
    <property type="project" value="InterPro"/>
</dbReference>
<keyword evidence="3" id="KW-0233">DNA recombination</keyword>
<dbReference type="RefSeq" id="WP_151581514.1">
    <property type="nucleotide sequence ID" value="NZ_WBVM01000002.1"/>
</dbReference>
<dbReference type="InterPro" id="IPR050090">
    <property type="entry name" value="Tyrosine_recombinase_XerCD"/>
</dbReference>
<dbReference type="InterPro" id="IPR044068">
    <property type="entry name" value="CB"/>
</dbReference>
<evidence type="ECO:0000256" key="1">
    <source>
        <dbReference type="ARBA" id="ARBA00008857"/>
    </source>
</evidence>
<dbReference type="InterPro" id="IPR013762">
    <property type="entry name" value="Integrase-like_cat_sf"/>
</dbReference>
<dbReference type="SUPFAM" id="SSF56349">
    <property type="entry name" value="DNA breaking-rejoining enzymes"/>
    <property type="match status" value="1"/>
</dbReference>
<dbReference type="Gene3D" id="1.10.443.10">
    <property type="entry name" value="Intergrase catalytic core"/>
    <property type="match status" value="1"/>
</dbReference>
<evidence type="ECO:0000256" key="4">
    <source>
        <dbReference type="PROSITE-ProRule" id="PRU01248"/>
    </source>
</evidence>
<protein>
    <submittedName>
        <fullName evidence="7">Tyrosine-type recombinase/integrase</fullName>
    </submittedName>
</protein>
<dbReference type="GO" id="GO:0003677">
    <property type="term" value="F:DNA binding"/>
    <property type="evidence" value="ECO:0007669"/>
    <property type="project" value="UniProtKB-UniRule"/>
</dbReference>
<evidence type="ECO:0000313" key="7">
    <source>
        <dbReference type="EMBL" id="KAB2809310.1"/>
    </source>
</evidence>
<comment type="similarity">
    <text evidence="1">Belongs to the 'phage' integrase family.</text>
</comment>
<accession>A0A7J5DVT7</accession>
<evidence type="ECO:0000313" key="8">
    <source>
        <dbReference type="Proteomes" id="UP000449906"/>
    </source>
</evidence>
<dbReference type="InterPro" id="IPR010998">
    <property type="entry name" value="Integrase_recombinase_N"/>
</dbReference>
<feature type="domain" description="Core-binding (CB)" evidence="6">
    <location>
        <begin position="3"/>
        <end position="81"/>
    </location>
</feature>